<evidence type="ECO:0000259" key="1">
    <source>
        <dbReference type="Pfam" id="PF06985"/>
    </source>
</evidence>
<accession>A0A6A7B1W5</accession>
<name>A0A6A7B1W5_9PLEO</name>
<dbReference type="InterPro" id="IPR010730">
    <property type="entry name" value="HET"/>
</dbReference>
<feature type="domain" description="Heterokaryon incompatibility" evidence="1">
    <location>
        <begin position="61"/>
        <end position="204"/>
    </location>
</feature>
<dbReference type="Pfam" id="PF06985">
    <property type="entry name" value="HET"/>
    <property type="match status" value="1"/>
</dbReference>
<organism evidence="2 3">
    <name type="scientific">Plenodomus tracheiphilus IPT5</name>
    <dbReference type="NCBI Taxonomy" id="1408161"/>
    <lineage>
        <taxon>Eukaryota</taxon>
        <taxon>Fungi</taxon>
        <taxon>Dikarya</taxon>
        <taxon>Ascomycota</taxon>
        <taxon>Pezizomycotina</taxon>
        <taxon>Dothideomycetes</taxon>
        <taxon>Pleosporomycetidae</taxon>
        <taxon>Pleosporales</taxon>
        <taxon>Pleosporineae</taxon>
        <taxon>Leptosphaeriaceae</taxon>
        <taxon>Plenodomus</taxon>
    </lineage>
</organism>
<evidence type="ECO:0000313" key="3">
    <source>
        <dbReference type="Proteomes" id="UP000799423"/>
    </source>
</evidence>
<dbReference type="OrthoDB" id="5428863at2759"/>
<evidence type="ECO:0000313" key="2">
    <source>
        <dbReference type="EMBL" id="KAF2848415.1"/>
    </source>
</evidence>
<protein>
    <submittedName>
        <fullName evidence="2">HET-domain-containing protein</fullName>
    </submittedName>
</protein>
<keyword evidence="3" id="KW-1185">Reference proteome</keyword>
<proteinExistence type="predicted"/>
<dbReference type="Proteomes" id="UP000799423">
    <property type="component" value="Unassembled WGS sequence"/>
</dbReference>
<reference evidence="2" key="1">
    <citation type="submission" date="2020-01" db="EMBL/GenBank/DDBJ databases">
        <authorList>
            <consortium name="DOE Joint Genome Institute"/>
            <person name="Haridas S."/>
            <person name="Albert R."/>
            <person name="Binder M."/>
            <person name="Bloem J."/>
            <person name="Labutti K."/>
            <person name="Salamov A."/>
            <person name="Andreopoulos B."/>
            <person name="Baker S.E."/>
            <person name="Barry K."/>
            <person name="Bills G."/>
            <person name="Bluhm B.H."/>
            <person name="Cannon C."/>
            <person name="Castanera R."/>
            <person name="Culley D.E."/>
            <person name="Daum C."/>
            <person name="Ezra D."/>
            <person name="Gonzalez J.B."/>
            <person name="Henrissat B."/>
            <person name="Kuo A."/>
            <person name="Liang C."/>
            <person name="Lipzen A."/>
            <person name="Lutzoni F."/>
            <person name="Magnuson J."/>
            <person name="Mondo S."/>
            <person name="Nolan M."/>
            <person name="Ohm R."/>
            <person name="Pangilinan J."/>
            <person name="Park H.-J."/>
            <person name="Ramirez L."/>
            <person name="Alfaro M."/>
            <person name="Sun H."/>
            <person name="Tritt A."/>
            <person name="Yoshinaga Y."/>
            <person name="Zwiers L.-H."/>
            <person name="Turgeon B.G."/>
            <person name="Goodwin S.B."/>
            <person name="Spatafora J.W."/>
            <person name="Crous P.W."/>
            <person name="Grigoriev I.V."/>
        </authorList>
    </citation>
    <scope>NUCLEOTIDE SEQUENCE</scope>
    <source>
        <strain evidence="2">IPT5</strain>
    </source>
</reference>
<sequence length="236" mass="26950">MLPDRFALLPDRPPESKEWLSYCRAHHAKACHRATPHLEIHIRLIDCSTGKICDSSVHSSYLCLSYVWGGDSNAHDCKVDLLHDSPKTIQDAMYVTLRLEFQYIWVDCYCINQNDTSAKHIAVANMGTIYQSSTLTIIAAAGIGPQHGLPSVRGTPRPSPFEELDRHLRYTASDSDDSCLTTLEDPQFDISRSRWNTRGWTYQEMLLPRRRLVFTKSLIFPTQQDVLSRDVRNVEL</sequence>
<dbReference type="EMBL" id="MU006318">
    <property type="protein sequence ID" value="KAF2848415.1"/>
    <property type="molecule type" value="Genomic_DNA"/>
</dbReference>
<gene>
    <name evidence="2" type="ORF">T440DRAFT_536651</name>
</gene>
<dbReference type="PANTHER" id="PTHR33112:SF1">
    <property type="entry name" value="HETEROKARYON INCOMPATIBILITY DOMAIN-CONTAINING PROTEIN"/>
    <property type="match status" value="1"/>
</dbReference>
<dbReference type="PANTHER" id="PTHR33112">
    <property type="entry name" value="DOMAIN PROTEIN, PUTATIVE-RELATED"/>
    <property type="match status" value="1"/>
</dbReference>
<dbReference type="AlphaFoldDB" id="A0A6A7B1W5"/>